<dbReference type="PROSITE" id="PS50893">
    <property type="entry name" value="ABC_TRANSPORTER_2"/>
    <property type="match status" value="1"/>
</dbReference>
<evidence type="ECO:0000313" key="8">
    <source>
        <dbReference type="Proteomes" id="UP000748308"/>
    </source>
</evidence>
<keyword evidence="3" id="KW-0547">Nucleotide-binding</keyword>
<comment type="caution">
    <text evidence="7">The sequence shown here is derived from an EMBL/GenBank/DDBJ whole genome shotgun (WGS) entry which is preliminary data.</text>
</comment>
<keyword evidence="2" id="KW-0813">Transport</keyword>
<proteinExistence type="inferred from homology"/>
<feature type="domain" description="ABC transporter" evidence="6">
    <location>
        <begin position="5"/>
        <end position="244"/>
    </location>
</feature>
<evidence type="ECO:0000256" key="3">
    <source>
        <dbReference type="ARBA" id="ARBA00022741"/>
    </source>
</evidence>
<dbReference type="PANTHER" id="PTHR24220">
    <property type="entry name" value="IMPORT ATP-BINDING PROTEIN"/>
    <property type="match status" value="1"/>
</dbReference>
<dbReference type="AlphaFoldDB" id="A0A937X7V1"/>
<dbReference type="SMART" id="SM00382">
    <property type="entry name" value="AAA"/>
    <property type="match status" value="1"/>
</dbReference>
<dbReference type="InterPro" id="IPR017911">
    <property type="entry name" value="MacB-like_ATP-bd"/>
</dbReference>
<dbReference type="InterPro" id="IPR003593">
    <property type="entry name" value="AAA+_ATPase"/>
</dbReference>
<dbReference type="InterPro" id="IPR027417">
    <property type="entry name" value="P-loop_NTPase"/>
</dbReference>
<evidence type="ECO:0000259" key="6">
    <source>
        <dbReference type="PROSITE" id="PS50893"/>
    </source>
</evidence>
<dbReference type="EMBL" id="VGIY01000082">
    <property type="protein sequence ID" value="MBM3317150.1"/>
    <property type="molecule type" value="Genomic_DNA"/>
</dbReference>
<dbReference type="GO" id="GO:0005886">
    <property type="term" value="C:plasma membrane"/>
    <property type="evidence" value="ECO:0007669"/>
    <property type="project" value="TreeGrafter"/>
</dbReference>
<dbReference type="GO" id="GO:0005524">
    <property type="term" value="F:ATP binding"/>
    <property type="evidence" value="ECO:0007669"/>
    <property type="project" value="UniProtKB-KW"/>
</dbReference>
<evidence type="ECO:0000256" key="2">
    <source>
        <dbReference type="ARBA" id="ARBA00022448"/>
    </source>
</evidence>
<dbReference type="GO" id="GO:0016887">
    <property type="term" value="F:ATP hydrolysis activity"/>
    <property type="evidence" value="ECO:0007669"/>
    <property type="project" value="InterPro"/>
</dbReference>
<dbReference type="PANTHER" id="PTHR24220:SF689">
    <property type="entry name" value="LIPOPROTEIN-RELEASING SYSTEM ATP-BINDING PROTEIN LOLD"/>
    <property type="match status" value="1"/>
</dbReference>
<dbReference type="Gene3D" id="3.40.50.300">
    <property type="entry name" value="P-loop containing nucleotide triphosphate hydrolases"/>
    <property type="match status" value="1"/>
</dbReference>
<dbReference type="GO" id="GO:0022857">
    <property type="term" value="F:transmembrane transporter activity"/>
    <property type="evidence" value="ECO:0007669"/>
    <property type="project" value="TreeGrafter"/>
</dbReference>
<reference evidence="7" key="1">
    <citation type="submission" date="2019-03" db="EMBL/GenBank/DDBJ databases">
        <title>Lake Tanganyika Metagenome-Assembled Genomes (MAGs).</title>
        <authorList>
            <person name="Tran P."/>
        </authorList>
    </citation>
    <scope>NUCLEOTIDE SEQUENCE</scope>
    <source>
        <strain evidence="7">M_DeepCast_400m_m2_100</strain>
    </source>
</reference>
<dbReference type="InterPro" id="IPR017871">
    <property type="entry name" value="ABC_transporter-like_CS"/>
</dbReference>
<dbReference type="PROSITE" id="PS00211">
    <property type="entry name" value="ABC_TRANSPORTER_1"/>
    <property type="match status" value="1"/>
</dbReference>
<sequence>MEAVCSVQGLCKSYASGAGRLEVLRGVDLSLRPGEVAAVLGASGSGKSTLLQLIGGLDRPDAGTIRYGDREVTRLDDEERAALRNRYVGFVFQHHHLMAEFSALENIAIPLLVAGASRTAAWARAGELLELIGLQARATHRPAQLSGGEQQRVALARALANRPRLVLADEPTGNLDRATGEALHELLYSVARRWRQSWLVATHNEYLAGMADTRWRLEEGVLSPWEDPVGGAPAGPSRPEGGMSR</sequence>
<comment type="similarity">
    <text evidence="1">Belongs to the ABC transporter superfamily.</text>
</comment>
<keyword evidence="4 7" id="KW-0067">ATP-binding</keyword>
<feature type="region of interest" description="Disordered" evidence="5">
    <location>
        <begin position="225"/>
        <end position="245"/>
    </location>
</feature>
<dbReference type="InterPro" id="IPR003439">
    <property type="entry name" value="ABC_transporter-like_ATP-bd"/>
</dbReference>
<dbReference type="Pfam" id="PF00005">
    <property type="entry name" value="ABC_tran"/>
    <property type="match status" value="1"/>
</dbReference>
<gene>
    <name evidence="7" type="ORF">FJY75_04790</name>
</gene>
<organism evidence="7 8">
    <name type="scientific">Eiseniibacteriota bacterium</name>
    <dbReference type="NCBI Taxonomy" id="2212470"/>
    <lineage>
        <taxon>Bacteria</taxon>
        <taxon>Candidatus Eiseniibacteriota</taxon>
    </lineage>
</organism>
<evidence type="ECO:0000256" key="4">
    <source>
        <dbReference type="ARBA" id="ARBA00022840"/>
    </source>
</evidence>
<name>A0A937X7V1_UNCEI</name>
<accession>A0A937X7V1</accession>
<protein>
    <submittedName>
        <fullName evidence="7">ABC transporter ATP-binding protein</fullName>
    </submittedName>
</protein>
<evidence type="ECO:0000256" key="1">
    <source>
        <dbReference type="ARBA" id="ARBA00005417"/>
    </source>
</evidence>
<dbReference type="CDD" id="cd03255">
    <property type="entry name" value="ABC_MJ0796_LolCDE_FtsE"/>
    <property type="match status" value="1"/>
</dbReference>
<dbReference type="InterPro" id="IPR015854">
    <property type="entry name" value="ABC_transpr_LolD-like"/>
</dbReference>
<evidence type="ECO:0000313" key="7">
    <source>
        <dbReference type="EMBL" id="MBM3317150.1"/>
    </source>
</evidence>
<evidence type="ECO:0000256" key="5">
    <source>
        <dbReference type="SAM" id="MobiDB-lite"/>
    </source>
</evidence>
<dbReference type="SUPFAM" id="SSF52540">
    <property type="entry name" value="P-loop containing nucleoside triphosphate hydrolases"/>
    <property type="match status" value="1"/>
</dbReference>
<dbReference type="Proteomes" id="UP000748308">
    <property type="component" value="Unassembled WGS sequence"/>
</dbReference>